<dbReference type="NCBIfam" id="TIGR00815">
    <property type="entry name" value="sulP"/>
    <property type="match status" value="1"/>
</dbReference>
<evidence type="ECO:0000256" key="2">
    <source>
        <dbReference type="ARBA" id="ARBA00022692"/>
    </source>
</evidence>
<dbReference type="InterPro" id="IPR036513">
    <property type="entry name" value="STAS_dom_sf"/>
</dbReference>
<feature type="transmembrane region" description="Helical" evidence="6">
    <location>
        <begin position="248"/>
        <end position="267"/>
    </location>
</feature>
<dbReference type="SUPFAM" id="SSF52091">
    <property type="entry name" value="SpoIIaa-like"/>
    <property type="match status" value="1"/>
</dbReference>
<feature type="transmembrane region" description="Helical" evidence="6">
    <location>
        <begin position="458"/>
        <end position="490"/>
    </location>
</feature>
<dbReference type="AlphaFoldDB" id="F1KXQ4"/>
<feature type="transmembrane region" description="Helical" evidence="6">
    <location>
        <begin position="279"/>
        <end position="298"/>
    </location>
</feature>
<keyword evidence="4 6" id="KW-0472">Membrane</keyword>
<dbReference type="PROSITE" id="PS50801">
    <property type="entry name" value="STAS"/>
    <property type="match status" value="1"/>
</dbReference>
<accession>F1KXQ4</accession>
<evidence type="ECO:0000256" key="5">
    <source>
        <dbReference type="SAM" id="MobiDB-lite"/>
    </source>
</evidence>
<organism evidence="8">
    <name type="scientific">Ascaris suum</name>
    <name type="common">Pig roundworm</name>
    <name type="synonym">Ascaris lumbricoides</name>
    <dbReference type="NCBI Taxonomy" id="6253"/>
    <lineage>
        <taxon>Eukaryota</taxon>
        <taxon>Metazoa</taxon>
        <taxon>Ecdysozoa</taxon>
        <taxon>Nematoda</taxon>
        <taxon>Chromadorea</taxon>
        <taxon>Rhabditida</taxon>
        <taxon>Spirurina</taxon>
        <taxon>Ascaridomorpha</taxon>
        <taxon>Ascaridoidea</taxon>
        <taxon>Ascarididae</taxon>
        <taxon>Ascaris</taxon>
    </lineage>
</organism>
<keyword evidence="3 6" id="KW-1133">Transmembrane helix</keyword>
<evidence type="ECO:0000259" key="7">
    <source>
        <dbReference type="PROSITE" id="PS50801"/>
    </source>
</evidence>
<dbReference type="Gene3D" id="3.30.750.24">
    <property type="entry name" value="STAS domain"/>
    <property type="match status" value="1"/>
</dbReference>
<dbReference type="Pfam" id="PF01740">
    <property type="entry name" value="STAS"/>
    <property type="match status" value="1"/>
</dbReference>
<dbReference type="InterPro" id="IPR002645">
    <property type="entry name" value="STAS_dom"/>
</dbReference>
<feature type="transmembrane region" description="Helical" evidence="6">
    <location>
        <begin position="428"/>
        <end position="446"/>
    </location>
</feature>
<evidence type="ECO:0000256" key="4">
    <source>
        <dbReference type="ARBA" id="ARBA00023136"/>
    </source>
</evidence>
<feature type="transmembrane region" description="Helical" evidence="6">
    <location>
        <begin position="401"/>
        <end position="421"/>
    </location>
</feature>
<name>F1KXQ4_ASCSU</name>
<feature type="domain" description="STAS" evidence="7">
    <location>
        <begin position="524"/>
        <end position="678"/>
    </location>
</feature>
<dbReference type="Pfam" id="PF00916">
    <property type="entry name" value="Sulfate_transp"/>
    <property type="match status" value="1"/>
</dbReference>
<reference evidence="8" key="1">
    <citation type="journal article" date="2011" name="Genome Res.">
        <title>Deep small RNA sequencing from the nematode Ascaris reveals conservation, functional diversification, and novel developmental profiles.</title>
        <authorList>
            <person name="Wang J."/>
            <person name="Czech B."/>
            <person name="Crunk A."/>
            <person name="Wallace A."/>
            <person name="Mitreva M."/>
            <person name="Hannon G.J."/>
            <person name="Davis R.E."/>
        </authorList>
    </citation>
    <scope>NUCLEOTIDE SEQUENCE</scope>
</reference>
<feature type="transmembrane region" description="Helical" evidence="6">
    <location>
        <begin position="110"/>
        <end position="129"/>
    </location>
</feature>
<comment type="subcellular location">
    <subcellularLocation>
        <location evidence="1">Membrane</location>
        <topology evidence="1">Multi-pass membrane protein</topology>
    </subcellularLocation>
</comment>
<dbReference type="GO" id="GO:0055085">
    <property type="term" value="P:transmembrane transport"/>
    <property type="evidence" value="ECO:0007669"/>
    <property type="project" value="InterPro"/>
</dbReference>
<feature type="transmembrane region" description="Helical" evidence="6">
    <location>
        <begin position="324"/>
        <end position="343"/>
    </location>
</feature>
<feature type="transmembrane region" description="Helical" evidence="6">
    <location>
        <begin position="364"/>
        <end position="381"/>
    </location>
</feature>
<dbReference type="CDD" id="cd07042">
    <property type="entry name" value="STAS_SulP_like_sulfate_transporter"/>
    <property type="match status" value="1"/>
</dbReference>
<dbReference type="EMBL" id="JI167646">
    <property type="protein sequence ID" value="ADY42658.1"/>
    <property type="molecule type" value="mRNA"/>
</dbReference>
<proteinExistence type="evidence at transcript level"/>
<keyword evidence="2 6" id="KW-0812">Transmembrane</keyword>
<dbReference type="PANTHER" id="PTHR11814">
    <property type="entry name" value="SULFATE TRANSPORTER"/>
    <property type="match status" value="1"/>
</dbReference>
<feature type="region of interest" description="Disordered" evidence="5">
    <location>
        <begin position="560"/>
        <end position="596"/>
    </location>
</feature>
<protein>
    <submittedName>
        <fullName evidence="8">Sulfate permease family protein 3</fullName>
    </submittedName>
</protein>
<feature type="transmembrane region" description="Helical" evidence="6">
    <location>
        <begin position="164"/>
        <end position="184"/>
    </location>
</feature>
<dbReference type="GO" id="GO:0016020">
    <property type="term" value="C:membrane"/>
    <property type="evidence" value="ECO:0007669"/>
    <property type="project" value="UniProtKB-SubCell"/>
</dbReference>
<evidence type="ECO:0000313" key="8">
    <source>
        <dbReference type="EMBL" id="ADY42658.1"/>
    </source>
</evidence>
<evidence type="ECO:0000256" key="3">
    <source>
        <dbReference type="ARBA" id="ARBA00022989"/>
    </source>
</evidence>
<sequence length="681" mass="75133">MNQEAFEERYRRRPVEANNLITGDQVKAIIKPSNALRSFLSFFPILQWLPKYQWRKDLSGDIIGGLTVGIMHVPQGMAYASLASLPPVYGMYSSFFASTVYMFFGTSRHVSIGVFAVASMMVGAVRLRLLPDPDIIIETINGSEVETTVPVQGPIDLGSGVTPVVLTSALAFGVGCAQLTMGVLRLGFLTTYMSDALVSGFTTGSAFHVFIAQLNKVIGVKLPRYGGFGMLFLMVRDLILLLPQSNYVSIGLSIFGITFLSIGRDYVNPWFKKRSPVPLPLELILVIIATIFSVVMNLKSEYHVKVVDYIPQGVPMPSMPRIDLLRYMIGDCIAIGIVSYMFVISMAKLFAKKRRYKIDPGQELYAVGFMSLFSSFFPVYPSGASLSRSAVCEGSGVNTQLYTLFSSSILLAVIIWIGPLLQPLPMCILACIVMVSLKSLFLQFRLLPRIWKISKFDFMVWTVSCFATVANDVMTGLTISVAFTLISVVLREQWPKIYSLGLASDHETYKPEERYAMLKSFGGSVKVLRFEAPLHFANITSFMNTMNCWIHLEANENSKSSNENAKCASTEEKGGSAYKELSQKEDPLNESGNAPSTIAKVDIPNRALIVDCGAISYVDTMGLDAFQEVYTDGSKVGVDVYFANVSETVLDILGRVEFFVKVPKSVFFPTVHQAVMFATSA</sequence>
<dbReference type="InterPro" id="IPR011547">
    <property type="entry name" value="SLC26A/SulP_dom"/>
</dbReference>
<dbReference type="InterPro" id="IPR001902">
    <property type="entry name" value="SLC26A/SulP_fam"/>
</dbReference>
<evidence type="ECO:0000256" key="6">
    <source>
        <dbReference type="SAM" id="Phobius"/>
    </source>
</evidence>
<evidence type="ECO:0000256" key="1">
    <source>
        <dbReference type="ARBA" id="ARBA00004141"/>
    </source>
</evidence>
<feature type="transmembrane region" description="Helical" evidence="6">
    <location>
        <begin position="196"/>
        <end position="213"/>
    </location>
</feature>